<evidence type="ECO:0000259" key="1">
    <source>
        <dbReference type="Pfam" id="PF25072"/>
    </source>
</evidence>
<dbReference type="PANTHER" id="PTHR35112:SF1">
    <property type="entry name" value="RING_FYVE_PHD ZINC FINGER SUPERFAMILY PROTEIN"/>
    <property type="match status" value="1"/>
</dbReference>
<evidence type="ECO:0000313" key="3">
    <source>
        <dbReference type="Proteomes" id="UP001454036"/>
    </source>
</evidence>
<dbReference type="AlphaFoldDB" id="A0AAV3QXG0"/>
<dbReference type="Pfam" id="PF25072">
    <property type="entry name" value="DUF7796"/>
    <property type="match status" value="1"/>
</dbReference>
<protein>
    <recommendedName>
        <fullName evidence="1">DUF7796 domain-containing protein</fullName>
    </recommendedName>
</protein>
<sequence>MKSLNPPTISFDIPRRIKDLHNNKLLLWILLLPLSLLLFLSLSSPFLSHFKSLLLLSSPPPQPPFPTKNSNLNNNTTLLPKEDLHKKKIGVCLVGGARRFELSGPSIIQRVLRIYPNADLFLHSPLDDKSYKLGLLKDAPRIASVRIFEPKKIPETESRLRVLSAQNSPNGIQGLLQYFQLVEGCLTMIQDYQTRNNFNYDWIIRTRVDGYWSNPLRPENFIRGQYVVPPGSSYWGLNDRFGLGDLNTSIVALSRLSLITQLDQAGLRNLNSESSFKAQLTTQNVSYITKPLPFCIVTDRKYDYPPSRYGVPVAAMSSPGPLNGAKCRACNPVCTGPCVGPIMNGLLKGWSWTQWANGSVQLCDAHSDWEQGWENIFDKFAGPKLAKARKRTLALKMGQCVNDFEKMRNRTAHWAAPSSESICGLGLDL</sequence>
<dbReference type="EMBL" id="BAABME010006399">
    <property type="protein sequence ID" value="GAA0168255.1"/>
    <property type="molecule type" value="Genomic_DNA"/>
</dbReference>
<proteinExistence type="predicted"/>
<evidence type="ECO:0000313" key="2">
    <source>
        <dbReference type="EMBL" id="GAA0168255.1"/>
    </source>
</evidence>
<dbReference type="InterPro" id="IPR056698">
    <property type="entry name" value="DUF7796"/>
</dbReference>
<gene>
    <name evidence="2" type="ORF">LIER_23012</name>
</gene>
<reference evidence="2 3" key="1">
    <citation type="submission" date="2024-01" db="EMBL/GenBank/DDBJ databases">
        <title>The complete chloroplast genome sequence of Lithospermum erythrorhizon: insights into the phylogenetic relationship among Boraginaceae species and the maternal lineages of purple gromwells.</title>
        <authorList>
            <person name="Okada T."/>
            <person name="Watanabe K."/>
        </authorList>
    </citation>
    <scope>NUCLEOTIDE SEQUENCE [LARGE SCALE GENOMIC DNA]</scope>
</reference>
<comment type="caution">
    <text evidence="2">The sequence shown here is derived from an EMBL/GenBank/DDBJ whole genome shotgun (WGS) entry which is preliminary data.</text>
</comment>
<dbReference type="Proteomes" id="UP001454036">
    <property type="component" value="Unassembled WGS sequence"/>
</dbReference>
<feature type="domain" description="DUF7796" evidence="1">
    <location>
        <begin position="85"/>
        <end position="427"/>
    </location>
</feature>
<name>A0AAV3QXG0_LITER</name>
<organism evidence="2 3">
    <name type="scientific">Lithospermum erythrorhizon</name>
    <name type="common">Purple gromwell</name>
    <name type="synonym">Lithospermum officinale var. erythrorhizon</name>
    <dbReference type="NCBI Taxonomy" id="34254"/>
    <lineage>
        <taxon>Eukaryota</taxon>
        <taxon>Viridiplantae</taxon>
        <taxon>Streptophyta</taxon>
        <taxon>Embryophyta</taxon>
        <taxon>Tracheophyta</taxon>
        <taxon>Spermatophyta</taxon>
        <taxon>Magnoliopsida</taxon>
        <taxon>eudicotyledons</taxon>
        <taxon>Gunneridae</taxon>
        <taxon>Pentapetalae</taxon>
        <taxon>asterids</taxon>
        <taxon>lamiids</taxon>
        <taxon>Boraginales</taxon>
        <taxon>Boraginaceae</taxon>
        <taxon>Boraginoideae</taxon>
        <taxon>Lithospermeae</taxon>
        <taxon>Lithospermum</taxon>
    </lineage>
</organism>
<accession>A0AAV3QXG0</accession>
<dbReference type="PANTHER" id="PTHR35112">
    <property type="entry name" value="OS08G0360500 PROTEIN"/>
    <property type="match status" value="1"/>
</dbReference>
<keyword evidence="3" id="KW-1185">Reference proteome</keyword>